<gene>
    <name evidence="1" type="ORF">EK398_17005</name>
</gene>
<dbReference type="Proteomes" id="UP000288388">
    <property type="component" value="Unassembled WGS sequence"/>
</dbReference>
<proteinExistence type="predicted"/>
<name>A0A2N8PYJ6_ENTAV</name>
<comment type="caution">
    <text evidence="1">The sequence shown here is derived from an EMBL/GenBank/DDBJ whole genome shotgun (WGS) entry which is preliminary data.</text>
</comment>
<organism evidence="1 2">
    <name type="scientific">Enterococcus avium</name>
    <name type="common">Streptococcus avium</name>
    <dbReference type="NCBI Taxonomy" id="33945"/>
    <lineage>
        <taxon>Bacteria</taxon>
        <taxon>Bacillati</taxon>
        <taxon>Bacillota</taxon>
        <taxon>Bacilli</taxon>
        <taxon>Lactobacillales</taxon>
        <taxon>Enterococcaceae</taxon>
        <taxon>Enterococcus</taxon>
    </lineage>
</organism>
<protein>
    <submittedName>
        <fullName evidence="1">Uncharacterized protein</fullName>
    </submittedName>
</protein>
<dbReference type="RefSeq" id="WP_102871783.1">
    <property type="nucleotide sequence ID" value="NZ_JAQCOW010000031.1"/>
</dbReference>
<dbReference type="EMBL" id="RYZS01000001">
    <property type="protein sequence ID" value="RVU96398.1"/>
    <property type="molecule type" value="Genomic_DNA"/>
</dbReference>
<accession>A0A2N8PYJ6</accession>
<evidence type="ECO:0000313" key="2">
    <source>
        <dbReference type="Proteomes" id="UP000288388"/>
    </source>
</evidence>
<reference evidence="1 2" key="1">
    <citation type="submission" date="2018-12" db="EMBL/GenBank/DDBJ databases">
        <title>A novel vanA-carrying plasmid in a clinical isolate of Enterococcus avium.</title>
        <authorList>
            <person name="Bernasconi O.J."/>
            <person name="Luzzaro F."/>
            <person name="Endimiani A."/>
        </authorList>
    </citation>
    <scope>NUCLEOTIDE SEQUENCE [LARGE SCALE GENOMIC DNA]</scope>
    <source>
        <strain evidence="1 2">LC0559/18</strain>
    </source>
</reference>
<evidence type="ECO:0000313" key="1">
    <source>
        <dbReference type="EMBL" id="RVU96398.1"/>
    </source>
</evidence>
<sequence length="134" mass="15070">MGYITFNEFKSITGKTDDYEKTFEQFYSKAAAVIDNITNRFYQLHKIDEDPITFRVDQFKLALCSQIEYFGELGAATFESINRAPQTFSAGRTSVSNGSRYNSSGANESKSLVAEDIYIYLEGTGLLYRGVDSC</sequence>
<dbReference type="AlphaFoldDB" id="A0A2N8PYJ6"/>